<evidence type="ECO:0000256" key="5">
    <source>
        <dbReference type="SAM" id="MobiDB-lite"/>
    </source>
</evidence>
<feature type="region of interest" description="Disordered" evidence="5">
    <location>
        <begin position="535"/>
        <end position="554"/>
    </location>
</feature>
<evidence type="ECO:0000313" key="7">
    <source>
        <dbReference type="Proteomes" id="UP000186817"/>
    </source>
</evidence>
<protein>
    <submittedName>
        <fullName evidence="6">Imidazoleglycerol-phosphate dehydratase</fullName>
    </submittedName>
</protein>
<evidence type="ECO:0000256" key="4">
    <source>
        <dbReference type="ARBA" id="ARBA00023239"/>
    </source>
</evidence>
<dbReference type="InterPro" id="IPR000807">
    <property type="entry name" value="ImidazoleglycerolP_deHydtase"/>
</dbReference>
<feature type="region of interest" description="Disordered" evidence="5">
    <location>
        <begin position="1"/>
        <end position="27"/>
    </location>
</feature>
<dbReference type="OrthoDB" id="447729at2759"/>
<keyword evidence="4" id="KW-0456">Lyase</keyword>
<evidence type="ECO:0000256" key="3">
    <source>
        <dbReference type="ARBA" id="ARBA00023102"/>
    </source>
</evidence>
<gene>
    <name evidence="6" type="primary">hisB</name>
    <name evidence="6" type="ORF">AK812_SmicGene14136</name>
</gene>
<accession>A0A1Q9E686</accession>
<dbReference type="Gene3D" id="3.30.230.40">
    <property type="entry name" value="Imidazole glycerol phosphate dehydratase, domain 1"/>
    <property type="match status" value="4"/>
</dbReference>
<sequence length="887" mass="96095">MPDLPEEKRRKIEPWPSFGSGRGERRGDNGVALRAVAQVADATRQDALPAGPIASGIAFLDHMIDQLNSHAQLRVSIQVWRGETCLQPHSNESFTSGCDDQVAALAGAALGAAVKELMESGHNERRAIGGSFRFCAPLDEAFTDLRLEFPKAGAETASSEIDLAPYGCYPAAGRRRIGSFRTELTEVVLRSFAEALGATLKVRKIRGDNAHHIVEGVVSVTPDEEYNELLQGQAFSVGRPMRFAALWRAVSALAVSNVRAPILDWLPWKEDPTDPGWLGVYLFTPHYQTQSPAVKSRERTRLPFQALAHSGTWLLGHEFWEKVVAELKEAVGPSECKIMLHKDSWPSVKQADSIMSEWRKLVPTLPNGQELLMIPQVQTCMSYGDTLMGAYTLNVTLPGEGFKKYRTCQSLAHDVDLILDGILKAELNSPWSAHPVTDSQGSSQSKDVGAQRAIVRGLSPDATMKDSALMLTEAGLAVGQHVRRKADQESGMLVAIESGRVKLKQPSGSLARASIDSFLAGHWQSSLRLPSFASMEHEDPQESVPEEDTSQPTVDHGDVILSTCTEFAKLRLHTNRWVRLKYSEFHFFAAGLNCDGSHSCIKPPGSGDIGQELMDIDGVHPRADCQDFVHNRAQFSSACPVLGPGLEQSALLATFKSLARCLRATLDAFSGAGTVAATPWAPRRGGKQRSTKETSIDVSLDLDATADAGAKGLCTGLNFLDALLARLRVASGIELRASCRGDTWIDDHHSTEDVMITVGKALAEALGDKAGCTRMAWAEGREGAAQVLCVMDLSNRPSFCSDLRLHARDEEFVDDVSVEMIHHCFESFVMNALMTVHLLQVPSAEAIPAQDVALAAAQAMGAALKQCIALDPRRGGVTASSKGTLSK</sequence>
<dbReference type="InterPro" id="IPR038494">
    <property type="entry name" value="IGPD_sf"/>
</dbReference>
<dbReference type="FunFam" id="3.30.230.40:FF:000003">
    <property type="entry name" value="Imidazoleglycerol-phosphate dehydratase HisB"/>
    <property type="match status" value="1"/>
</dbReference>
<proteinExistence type="predicted"/>
<dbReference type="Pfam" id="PF00475">
    <property type="entry name" value="IGPD"/>
    <property type="match status" value="2"/>
</dbReference>
<keyword evidence="3" id="KW-0368">Histidine biosynthesis</keyword>
<dbReference type="GO" id="GO:0000105">
    <property type="term" value="P:L-histidine biosynthetic process"/>
    <property type="evidence" value="ECO:0007669"/>
    <property type="project" value="UniProtKB-KW"/>
</dbReference>
<feature type="compositionally biased region" description="Basic and acidic residues" evidence="5">
    <location>
        <begin position="1"/>
        <end position="13"/>
    </location>
</feature>
<name>A0A1Q9E686_SYMMI</name>
<dbReference type="Proteomes" id="UP000186817">
    <property type="component" value="Unassembled WGS sequence"/>
</dbReference>
<keyword evidence="2" id="KW-0028">Amino-acid biosynthesis</keyword>
<evidence type="ECO:0000256" key="2">
    <source>
        <dbReference type="ARBA" id="ARBA00022605"/>
    </source>
</evidence>
<dbReference type="InterPro" id="IPR020568">
    <property type="entry name" value="Ribosomal_Su5_D2-typ_SF"/>
</dbReference>
<comment type="pathway">
    <text evidence="1">Amino-acid biosynthesis; L-histidine biosynthesis; L-histidine from 5-phospho-alpha-D-ribose 1-diphosphate: step 6/9.</text>
</comment>
<evidence type="ECO:0000256" key="1">
    <source>
        <dbReference type="ARBA" id="ARBA00005047"/>
    </source>
</evidence>
<dbReference type="AlphaFoldDB" id="A0A1Q9E686"/>
<evidence type="ECO:0000313" key="6">
    <source>
        <dbReference type="EMBL" id="OLQ02931.1"/>
    </source>
</evidence>
<dbReference type="SUPFAM" id="SSF54211">
    <property type="entry name" value="Ribosomal protein S5 domain 2-like"/>
    <property type="match status" value="3"/>
</dbReference>
<reference evidence="6 7" key="1">
    <citation type="submission" date="2016-02" db="EMBL/GenBank/DDBJ databases">
        <title>Genome analysis of coral dinoflagellate symbionts highlights evolutionary adaptations to a symbiotic lifestyle.</title>
        <authorList>
            <person name="Aranda M."/>
            <person name="Li Y."/>
            <person name="Liew Y.J."/>
            <person name="Baumgarten S."/>
            <person name="Simakov O."/>
            <person name="Wilson M."/>
            <person name="Piel J."/>
            <person name="Ashoor H."/>
            <person name="Bougouffa S."/>
            <person name="Bajic V.B."/>
            <person name="Ryu T."/>
            <person name="Ravasi T."/>
            <person name="Bayer T."/>
            <person name="Micklem G."/>
            <person name="Kim H."/>
            <person name="Bhak J."/>
            <person name="Lajeunesse T.C."/>
            <person name="Voolstra C.R."/>
        </authorList>
    </citation>
    <scope>NUCLEOTIDE SEQUENCE [LARGE SCALE GENOMIC DNA]</scope>
    <source>
        <strain evidence="6 7">CCMP2467</strain>
    </source>
</reference>
<comment type="caution">
    <text evidence="6">The sequence shown here is derived from an EMBL/GenBank/DDBJ whole genome shotgun (WGS) entry which is preliminary data.</text>
</comment>
<dbReference type="GO" id="GO:0004424">
    <property type="term" value="F:imidazoleglycerol-phosphate dehydratase activity"/>
    <property type="evidence" value="ECO:0007669"/>
    <property type="project" value="InterPro"/>
</dbReference>
<dbReference type="PANTHER" id="PTHR23133">
    <property type="entry name" value="IMIDAZOLEGLYCEROL-PHOSPHATE DEHYDRATASE HIS7"/>
    <property type="match status" value="1"/>
</dbReference>
<keyword evidence="7" id="KW-1185">Reference proteome</keyword>
<organism evidence="6 7">
    <name type="scientific">Symbiodinium microadriaticum</name>
    <name type="common">Dinoflagellate</name>
    <name type="synonym">Zooxanthella microadriatica</name>
    <dbReference type="NCBI Taxonomy" id="2951"/>
    <lineage>
        <taxon>Eukaryota</taxon>
        <taxon>Sar</taxon>
        <taxon>Alveolata</taxon>
        <taxon>Dinophyceae</taxon>
        <taxon>Suessiales</taxon>
        <taxon>Symbiodiniaceae</taxon>
        <taxon>Symbiodinium</taxon>
    </lineage>
</organism>
<dbReference type="EMBL" id="LSRX01000250">
    <property type="protein sequence ID" value="OLQ02931.1"/>
    <property type="molecule type" value="Genomic_DNA"/>
</dbReference>
<dbReference type="PANTHER" id="PTHR23133:SF2">
    <property type="entry name" value="IMIDAZOLEGLYCEROL-PHOSPHATE DEHYDRATASE"/>
    <property type="match status" value="1"/>
</dbReference>